<dbReference type="PANTHER" id="PTHR42912:SF83">
    <property type="entry name" value="METHYLTRANSFERASE TYPE 11 DOMAIN-CONTAINING PROTEIN"/>
    <property type="match status" value="1"/>
</dbReference>
<dbReference type="InterPro" id="IPR029063">
    <property type="entry name" value="SAM-dependent_MTases_sf"/>
</dbReference>
<keyword evidence="7" id="KW-1133">Transmembrane helix</keyword>
<dbReference type="Gene3D" id="3.40.50.150">
    <property type="entry name" value="Vaccinia Virus protein VP39"/>
    <property type="match status" value="1"/>
</dbReference>
<evidence type="ECO:0000259" key="10">
    <source>
        <dbReference type="Pfam" id="PF13649"/>
    </source>
</evidence>
<keyword evidence="3 11" id="KW-0489">Methyltransferase</keyword>
<evidence type="ECO:0000256" key="3">
    <source>
        <dbReference type="ARBA" id="ARBA00022603"/>
    </source>
</evidence>
<dbReference type="CDD" id="cd02440">
    <property type="entry name" value="AdoMet_MTases"/>
    <property type="match status" value="1"/>
</dbReference>
<evidence type="ECO:0000256" key="6">
    <source>
        <dbReference type="ARBA" id="ARBA00022792"/>
    </source>
</evidence>
<dbReference type="InterPro" id="IPR050508">
    <property type="entry name" value="Methyltransf_Superfamily"/>
</dbReference>
<evidence type="ECO:0000313" key="11">
    <source>
        <dbReference type="EMBL" id="KAF6071366.1"/>
    </source>
</evidence>
<feature type="domain" description="Methyltransferase" evidence="10">
    <location>
        <begin position="126"/>
        <end position="224"/>
    </location>
</feature>
<organism evidence="11 12">
    <name type="scientific">Candida albicans</name>
    <name type="common">Yeast</name>
    <dbReference type="NCBI Taxonomy" id="5476"/>
    <lineage>
        <taxon>Eukaryota</taxon>
        <taxon>Fungi</taxon>
        <taxon>Dikarya</taxon>
        <taxon>Ascomycota</taxon>
        <taxon>Saccharomycotina</taxon>
        <taxon>Pichiomycetes</taxon>
        <taxon>Debaryomycetaceae</taxon>
        <taxon>Candida/Lodderomyces clade</taxon>
        <taxon>Candida</taxon>
    </lineage>
</organism>
<gene>
    <name evidence="11" type="ORF">FOB64_001112</name>
</gene>
<reference evidence="11 12" key="1">
    <citation type="submission" date="2020-03" db="EMBL/GenBank/DDBJ databases">
        <title>FDA dAtabase for Regulatory Grade micrObial Sequences (FDA-ARGOS): Supporting development and validation of Infectious Disease Dx tests.</title>
        <authorList>
            <person name="Campos J."/>
            <person name="Goldberg B."/>
            <person name="Tallon L."/>
            <person name="Sadzewicz L."/>
            <person name="Vavikolanu K."/>
            <person name="Mehta A."/>
            <person name="Aluvathingal J."/>
            <person name="Nadendla S."/>
            <person name="Nandy P."/>
            <person name="Geyer C."/>
            <person name="Yan Y."/>
            <person name="Sichtig H."/>
        </authorList>
    </citation>
    <scope>NUCLEOTIDE SEQUENCE [LARGE SCALE GENOMIC DNA]</scope>
    <source>
        <strain evidence="11 12">FDAARGOS_656</strain>
    </source>
</reference>
<evidence type="ECO:0000256" key="1">
    <source>
        <dbReference type="ARBA" id="ARBA00004434"/>
    </source>
</evidence>
<keyword evidence="6" id="KW-0999">Mitochondrion inner membrane</keyword>
<dbReference type="GO" id="GO:0008168">
    <property type="term" value="F:methyltransferase activity"/>
    <property type="evidence" value="ECO:0007669"/>
    <property type="project" value="UniProtKB-KW"/>
</dbReference>
<dbReference type="Proteomes" id="UP000536275">
    <property type="component" value="Unassembled WGS sequence"/>
</dbReference>
<evidence type="ECO:0000313" key="12">
    <source>
        <dbReference type="Proteomes" id="UP000536275"/>
    </source>
</evidence>
<evidence type="ECO:0000256" key="5">
    <source>
        <dbReference type="ARBA" id="ARBA00022692"/>
    </source>
</evidence>
<keyword evidence="4 11" id="KW-0808">Transferase</keyword>
<dbReference type="EMBL" id="JABWAD010000016">
    <property type="protein sequence ID" value="KAF6071366.1"/>
    <property type="molecule type" value="Genomic_DNA"/>
</dbReference>
<keyword evidence="5" id="KW-0812">Transmembrane</keyword>
<name>A0A8H6F6B9_CANAX</name>
<comment type="similarity">
    <text evidence="2">Belongs to the methyltransferase superfamily. METL family.</text>
</comment>
<comment type="caution">
    <text evidence="11">The sequence shown here is derived from an EMBL/GenBank/DDBJ whole genome shotgun (WGS) entry which is preliminary data.</text>
</comment>
<dbReference type="PANTHER" id="PTHR42912">
    <property type="entry name" value="METHYLTRANSFERASE"/>
    <property type="match status" value="1"/>
</dbReference>
<keyword evidence="9" id="KW-0472">Membrane</keyword>
<dbReference type="FunFam" id="3.40.50.150:FF:000371">
    <property type="entry name" value="Methyltransferase OMS1, mitochondrial"/>
    <property type="match status" value="1"/>
</dbReference>
<comment type="subcellular location">
    <subcellularLocation>
        <location evidence="1">Mitochondrion inner membrane</location>
        <topology evidence="1">Single-pass membrane protein</topology>
    </subcellularLocation>
</comment>
<keyword evidence="8" id="KW-0496">Mitochondrion</keyword>
<evidence type="ECO:0000256" key="7">
    <source>
        <dbReference type="ARBA" id="ARBA00022989"/>
    </source>
</evidence>
<dbReference type="Pfam" id="PF13649">
    <property type="entry name" value="Methyltransf_25"/>
    <property type="match status" value="1"/>
</dbReference>
<dbReference type="AlphaFoldDB" id="A0A8H6F6B9"/>
<accession>A0A8H6F6B9</accession>
<sequence>MYFYMRDRYHEDKQLKHINAKYAQDPSSLSEYEYLVLKSMNHSEKLRPLELKKYKIYQLMRKEFRLDKIDSKDKINANPAIQNAEDTTAFYDSKAKEYDDAVKWEERGIFMGSKRKWLMSQAKGDVLEVSCGTGRNIPYLYLQQIKSLTFIDSARNMVEVTKEKFKKAFPEFKKVAFAVGKAEDLSNIAQDVKYDTIVEAFGLCCHEDPVKALQNMAKLLKPGGRIVLLEHGRSNWGFINNHLDFRSEKRMETWKCRWNLDIGELIDEAGLDITKEKRAHFSTTWMVVVKKPEDPINPDEKPFLDKLFGRESRKVQKS</sequence>
<evidence type="ECO:0000256" key="8">
    <source>
        <dbReference type="ARBA" id="ARBA00023128"/>
    </source>
</evidence>
<dbReference type="GO" id="GO:0005743">
    <property type="term" value="C:mitochondrial inner membrane"/>
    <property type="evidence" value="ECO:0007669"/>
    <property type="project" value="UniProtKB-SubCell"/>
</dbReference>
<evidence type="ECO:0000256" key="4">
    <source>
        <dbReference type="ARBA" id="ARBA00022679"/>
    </source>
</evidence>
<evidence type="ECO:0000256" key="9">
    <source>
        <dbReference type="ARBA" id="ARBA00023136"/>
    </source>
</evidence>
<proteinExistence type="inferred from homology"/>
<evidence type="ECO:0000256" key="2">
    <source>
        <dbReference type="ARBA" id="ARBA00009725"/>
    </source>
</evidence>
<dbReference type="GO" id="GO:0032259">
    <property type="term" value="P:methylation"/>
    <property type="evidence" value="ECO:0007669"/>
    <property type="project" value="UniProtKB-KW"/>
</dbReference>
<protein>
    <submittedName>
        <fullName evidence="11">Methyltransferase domain family protein</fullName>
    </submittedName>
</protein>
<dbReference type="SUPFAM" id="SSF53335">
    <property type="entry name" value="S-adenosyl-L-methionine-dependent methyltransferases"/>
    <property type="match status" value="1"/>
</dbReference>
<dbReference type="InterPro" id="IPR041698">
    <property type="entry name" value="Methyltransf_25"/>
</dbReference>